<keyword evidence="2" id="KW-1185">Reference proteome</keyword>
<evidence type="ECO:0000313" key="2">
    <source>
        <dbReference type="Proteomes" id="UP001595925"/>
    </source>
</evidence>
<reference evidence="1 2" key="1">
    <citation type="journal article" date="2019" name="Int. J. Syst. Evol. Microbiol.">
        <title>The Global Catalogue of Microorganisms (GCM) 10K type strain sequencing project: providing services to taxonomists for standard genome sequencing and annotation.</title>
        <authorList>
            <consortium name="The Broad Institute Genomics Platform"/>
            <consortium name="The Broad Institute Genome Sequencing Center for Infectious Disease"/>
            <person name="Wu L."/>
            <person name="Ma J."/>
        </authorList>
    </citation>
    <scope>NUCLEOTIDE SEQUENCE [LARGE SCALE GENOMIC DNA]</scope>
    <source>
        <strain evidence="1 2">CGMCC 1.15824</strain>
    </source>
</reference>
<dbReference type="AlphaFoldDB" id="A0ABD5QEF7"/>
<proteinExistence type="predicted"/>
<name>A0ABD5QEF7_9EURY</name>
<sequence>MVGLTRHWRTHLEKALEAEEATEKDFHIRQVLQSEQDAEDGPDSDEGS</sequence>
<dbReference type="Proteomes" id="UP001595925">
    <property type="component" value="Unassembled WGS sequence"/>
</dbReference>
<protein>
    <submittedName>
        <fullName evidence="1">Uncharacterized protein</fullName>
    </submittedName>
</protein>
<organism evidence="1 2">
    <name type="scientific">Saliphagus infecundisoli</name>
    <dbReference type="NCBI Taxonomy" id="1849069"/>
    <lineage>
        <taxon>Archaea</taxon>
        <taxon>Methanobacteriati</taxon>
        <taxon>Methanobacteriota</taxon>
        <taxon>Stenosarchaea group</taxon>
        <taxon>Halobacteria</taxon>
        <taxon>Halobacteriales</taxon>
        <taxon>Natrialbaceae</taxon>
        <taxon>Saliphagus</taxon>
    </lineage>
</organism>
<dbReference type="EMBL" id="JBHSJG010000036">
    <property type="protein sequence ID" value="MFC4987962.1"/>
    <property type="molecule type" value="Genomic_DNA"/>
</dbReference>
<dbReference type="RefSeq" id="WP_198667880.1">
    <property type="nucleotide sequence ID" value="NZ_JAIVEF010000001.1"/>
</dbReference>
<evidence type="ECO:0000313" key="1">
    <source>
        <dbReference type="EMBL" id="MFC4987962.1"/>
    </source>
</evidence>
<gene>
    <name evidence="1" type="ORF">ACFPFO_09400</name>
</gene>
<accession>A0ABD5QEF7</accession>
<comment type="caution">
    <text evidence="1">The sequence shown here is derived from an EMBL/GenBank/DDBJ whole genome shotgun (WGS) entry which is preliminary data.</text>
</comment>